<evidence type="ECO:0000313" key="3">
    <source>
        <dbReference type="EMBL" id="KAK5168660.1"/>
    </source>
</evidence>
<proteinExistence type="predicted"/>
<dbReference type="GeneID" id="89927309"/>
<evidence type="ECO:0000259" key="2">
    <source>
        <dbReference type="SMART" id="SM00256"/>
    </source>
</evidence>
<protein>
    <recommendedName>
        <fullName evidence="2">F-box domain-containing protein</fullName>
    </recommendedName>
</protein>
<name>A0AAV9P799_9PEZI</name>
<dbReference type="Proteomes" id="UP001337655">
    <property type="component" value="Unassembled WGS sequence"/>
</dbReference>
<dbReference type="EMBL" id="JAVRRT010000009">
    <property type="protein sequence ID" value="KAK5168660.1"/>
    <property type="molecule type" value="Genomic_DNA"/>
</dbReference>
<dbReference type="Gene3D" id="1.20.1280.50">
    <property type="match status" value="1"/>
</dbReference>
<dbReference type="AlphaFoldDB" id="A0AAV9P799"/>
<dbReference type="Pfam" id="PF00646">
    <property type="entry name" value="F-box"/>
    <property type="match status" value="1"/>
</dbReference>
<dbReference type="InterPro" id="IPR001810">
    <property type="entry name" value="F-box_dom"/>
</dbReference>
<feature type="domain" description="F-box" evidence="2">
    <location>
        <begin position="18"/>
        <end position="58"/>
    </location>
</feature>
<evidence type="ECO:0000256" key="1">
    <source>
        <dbReference type="SAM" id="MobiDB-lite"/>
    </source>
</evidence>
<dbReference type="SUPFAM" id="SSF81383">
    <property type="entry name" value="F-box domain"/>
    <property type="match status" value="1"/>
</dbReference>
<organism evidence="3 4">
    <name type="scientific">Saxophila tyrrhenica</name>
    <dbReference type="NCBI Taxonomy" id="1690608"/>
    <lineage>
        <taxon>Eukaryota</taxon>
        <taxon>Fungi</taxon>
        <taxon>Dikarya</taxon>
        <taxon>Ascomycota</taxon>
        <taxon>Pezizomycotina</taxon>
        <taxon>Dothideomycetes</taxon>
        <taxon>Dothideomycetidae</taxon>
        <taxon>Mycosphaerellales</taxon>
        <taxon>Extremaceae</taxon>
        <taxon>Saxophila</taxon>
    </lineage>
</organism>
<dbReference type="InterPro" id="IPR036047">
    <property type="entry name" value="F-box-like_dom_sf"/>
</dbReference>
<keyword evidence="4" id="KW-1185">Reference proteome</keyword>
<accession>A0AAV9P799</accession>
<evidence type="ECO:0000313" key="4">
    <source>
        <dbReference type="Proteomes" id="UP001337655"/>
    </source>
</evidence>
<sequence>MAARQPSPTKAPVPPVLFTYELLELILFELPTRDLLLSQRVCTRWKAVIENSTALQQALSFKAIPGVVPFCVELLEGEEEEEVDEHGSNYGDGDDAEPDDADPDDADDGEDAENADNADAGEDAEMTDNVDAGDEADNADDAENADGAADGNEGDDTDAAEKEKEKPWESMFLLNPLLKSLHFDCHTGQILPGETLLGSSDSPAVLPPFMLVPHASWRKMLPTQPPVVPSIIRTEISANPEKVVTLLQAEDASSAVRAYVTMFGDDFMAEDWEWWDEQNVPVDQCRLGKIYEALDEKLALVPKEIEEIRSEGIVNIGSAEAPVYNLVRAPGHSELSSIAGYPNQPFLENNHQLKDLEGDLRRRKRANGFVDPWADRSTRGAWAPSFTKSELDRPTDGDADHLL</sequence>
<feature type="compositionally biased region" description="Acidic residues" evidence="1">
    <location>
        <begin position="92"/>
        <end position="144"/>
    </location>
</feature>
<dbReference type="SMART" id="SM00256">
    <property type="entry name" value="FBOX"/>
    <property type="match status" value="1"/>
</dbReference>
<comment type="caution">
    <text evidence="3">The sequence shown here is derived from an EMBL/GenBank/DDBJ whole genome shotgun (WGS) entry which is preliminary data.</text>
</comment>
<dbReference type="RefSeq" id="XP_064658126.1">
    <property type="nucleotide sequence ID" value="XM_064803211.1"/>
</dbReference>
<reference evidence="3 4" key="1">
    <citation type="submission" date="2023-08" db="EMBL/GenBank/DDBJ databases">
        <title>Black Yeasts Isolated from many extreme environments.</title>
        <authorList>
            <person name="Coleine C."/>
            <person name="Stajich J.E."/>
            <person name="Selbmann L."/>
        </authorList>
    </citation>
    <scope>NUCLEOTIDE SEQUENCE [LARGE SCALE GENOMIC DNA]</scope>
    <source>
        <strain evidence="3 4">CCFEE 5935</strain>
    </source>
</reference>
<feature type="region of interest" description="Disordered" evidence="1">
    <location>
        <begin position="78"/>
        <end position="166"/>
    </location>
</feature>
<gene>
    <name evidence="3" type="ORF">LTR77_005969</name>
</gene>